<comment type="similarity">
    <text evidence="1">Belongs to the universal stress protein A family.</text>
</comment>
<proteinExistence type="inferred from homology"/>
<dbReference type="Proteomes" id="UP000642809">
    <property type="component" value="Unassembled WGS sequence"/>
</dbReference>
<name>A0A8J3G740_9BACT</name>
<dbReference type="Gene3D" id="3.40.50.620">
    <property type="entry name" value="HUPs"/>
    <property type="match status" value="2"/>
</dbReference>
<dbReference type="PANTHER" id="PTHR46268">
    <property type="entry name" value="STRESS RESPONSE PROTEIN NHAX"/>
    <property type="match status" value="1"/>
</dbReference>
<gene>
    <name evidence="3" type="ORF">GCM10008106_36660</name>
</gene>
<dbReference type="EMBL" id="BMYF01000031">
    <property type="protein sequence ID" value="GHB52704.1"/>
    <property type="molecule type" value="Genomic_DNA"/>
</dbReference>
<reference evidence="3" key="2">
    <citation type="submission" date="2020-09" db="EMBL/GenBank/DDBJ databases">
        <authorList>
            <person name="Sun Q."/>
            <person name="Kim S."/>
        </authorList>
    </citation>
    <scope>NUCLEOTIDE SEQUENCE</scope>
    <source>
        <strain evidence="3">KCTC 23224</strain>
    </source>
</reference>
<evidence type="ECO:0000313" key="3">
    <source>
        <dbReference type="EMBL" id="GHB52704.1"/>
    </source>
</evidence>
<dbReference type="CDD" id="cd00293">
    <property type="entry name" value="USP-like"/>
    <property type="match status" value="1"/>
</dbReference>
<dbReference type="InterPro" id="IPR006015">
    <property type="entry name" value="Universal_stress_UspA"/>
</dbReference>
<dbReference type="AlphaFoldDB" id="A0A8J3G740"/>
<evidence type="ECO:0000256" key="1">
    <source>
        <dbReference type="ARBA" id="ARBA00008791"/>
    </source>
</evidence>
<comment type="caution">
    <text evidence="3">The sequence shown here is derived from an EMBL/GenBank/DDBJ whole genome shotgun (WGS) entry which is preliminary data.</text>
</comment>
<evidence type="ECO:0000313" key="4">
    <source>
        <dbReference type="Proteomes" id="UP000642809"/>
    </source>
</evidence>
<dbReference type="PRINTS" id="PR01438">
    <property type="entry name" value="UNVRSLSTRESS"/>
</dbReference>
<dbReference type="PANTHER" id="PTHR46268:SF6">
    <property type="entry name" value="UNIVERSAL STRESS PROTEIN UP12"/>
    <property type="match status" value="1"/>
</dbReference>
<feature type="domain" description="UspA" evidence="2">
    <location>
        <begin position="25"/>
        <end position="166"/>
    </location>
</feature>
<reference evidence="3" key="1">
    <citation type="journal article" date="2014" name="Int. J. Syst. Evol. Microbiol.">
        <title>Complete genome sequence of Corynebacterium casei LMG S-19264T (=DSM 44701T), isolated from a smear-ripened cheese.</title>
        <authorList>
            <consortium name="US DOE Joint Genome Institute (JGI-PGF)"/>
            <person name="Walter F."/>
            <person name="Albersmeier A."/>
            <person name="Kalinowski J."/>
            <person name="Ruckert C."/>
        </authorList>
    </citation>
    <scope>NUCLEOTIDE SEQUENCE</scope>
    <source>
        <strain evidence="3">KCTC 23224</strain>
    </source>
</reference>
<keyword evidence="4" id="KW-1185">Reference proteome</keyword>
<dbReference type="InterPro" id="IPR014729">
    <property type="entry name" value="Rossmann-like_a/b/a_fold"/>
</dbReference>
<dbReference type="SUPFAM" id="SSF52402">
    <property type="entry name" value="Adenine nucleotide alpha hydrolases-like"/>
    <property type="match status" value="2"/>
</dbReference>
<dbReference type="Pfam" id="PF00582">
    <property type="entry name" value="Usp"/>
    <property type="match status" value="1"/>
</dbReference>
<evidence type="ECO:0000259" key="2">
    <source>
        <dbReference type="Pfam" id="PF00582"/>
    </source>
</evidence>
<dbReference type="InterPro" id="IPR006016">
    <property type="entry name" value="UspA"/>
</dbReference>
<accession>A0A8J3G740</accession>
<sequence>MILVRNFEKKLMEIRVSKTKNPKAMKRLIVPIDFSSYSDNAFLTAIKIAQKSNATITCINVVSTELDWKNLSPERKIKYPHIIDLEAEAKDKLKAFVFDHQLHGVPVEPVIEVGVPHEEIVLVAQKHQADLIVIGAYGMGHTKDKFIGSNLQKVLRNAACPVLAVKKVMNGNDLRKMAFASTFEEDSKPAFMKMKPFFKDFQASIHFLYVNTPKDFISSKEAMSKMDKFAKGLEDLTIHKQIYCHNEAEKGIQEFAEENKIGYVGLASNNRKSKTSYIIGTTETVLFKSDVPVLSVKL</sequence>
<organism evidence="3 4">
    <name type="scientific">Mongoliitalea lutea</name>
    <dbReference type="NCBI Taxonomy" id="849756"/>
    <lineage>
        <taxon>Bacteria</taxon>
        <taxon>Pseudomonadati</taxon>
        <taxon>Bacteroidota</taxon>
        <taxon>Cytophagia</taxon>
        <taxon>Cytophagales</taxon>
        <taxon>Cyclobacteriaceae</taxon>
        <taxon>Mongoliitalea</taxon>
    </lineage>
</organism>
<protein>
    <recommendedName>
        <fullName evidence="2">UspA domain-containing protein</fullName>
    </recommendedName>
</protein>